<dbReference type="PANTHER" id="PTHR16305">
    <property type="entry name" value="TESTICULAR SOLUBLE ADENYLYL CYCLASE"/>
    <property type="match status" value="1"/>
</dbReference>
<evidence type="ECO:0000256" key="2">
    <source>
        <dbReference type="ARBA" id="ARBA00022840"/>
    </source>
</evidence>
<evidence type="ECO:0000313" key="5">
    <source>
        <dbReference type="Proteomes" id="UP001206483"/>
    </source>
</evidence>
<feature type="domain" description="Orc1-like AAA ATPase" evidence="3">
    <location>
        <begin position="8"/>
        <end position="155"/>
    </location>
</feature>
<proteinExistence type="predicted"/>
<reference evidence="4 5" key="1">
    <citation type="submission" date="2022-06" db="EMBL/GenBank/DDBJ databases">
        <title>Sequencing the genomes of 1000 actinobacteria strains.</title>
        <authorList>
            <person name="Klenk H.-P."/>
        </authorList>
    </citation>
    <scope>NUCLEOTIDE SEQUENCE [LARGE SCALE GENOMIC DNA]</scope>
    <source>
        <strain evidence="4 5">DSM 41656</strain>
    </source>
</reference>
<dbReference type="RefSeq" id="WP_308199624.1">
    <property type="nucleotide sequence ID" value="NZ_BAAAUB010000009.1"/>
</dbReference>
<gene>
    <name evidence="4" type="ORF">FHR36_004658</name>
</gene>
<dbReference type="PANTHER" id="PTHR16305:SF35">
    <property type="entry name" value="TRANSCRIPTIONAL ACTIVATOR DOMAIN"/>
    <property type="match status" value="1"/>
</dbReference>
<accession>A0ABT1J232</accession>
<dbReference type="SUPFAM" id="SSF52540">
    <property type="entry name" value="P-loop containing nucleoside triphosphate hydrolases"/>
    <property type="match status" value="1"/>
</dbReference>
<name>A0ABT1J232_9ACTN</name>
<keyword evidence="5" id="KW-1185">Reference proteome</keyword>
<dbReference type="InterPro" id="IPR027417">
    <property type="entry name" value="P-loop_NTPase"/>
</dbReference>
<dbReference type="EMBL" id="JAMZDX010000004">
    <property type="protein sequence ID" value="MCP2311495.1"/>
    <property type="molecule type" value="Genomic_DNA"/>
</dbReference>
<keyword evidence="1" id="KW-0547">Nucleotide-binding</keyword>
<dbReference type="Pfam" id="PF13191">
    <property type="entry name" value="AAA_16"/>
    <property type="match status" value="1"/>
</dbReference>
<sequence length="1021" mass="107246">MAVRMEAPLVGRSALMDSLDRAVDLAADGWGGAVLLAGEPGIGKTAVAAELVRYAAGRGTATMWGACEDGGGAPSLWPWRQVLGERAGTVLGPDGPVGDDARGARLALFDRIAETLLALGPLLVVLDDLQWADPASVLLLGHLAVRARRERLLLVGTYRDVELAADHPLHALSGLDVVQLGGLTPDGVGALLDRLGGPVGEEPADAVWRRTGGNPFFVQQVARLRAAGGDRGAVPVAVGQLVARRLARLPDPTARLLATAAVLGRRFSLRRLAAVDHRPQERLSELLEPAVAARVVTPEEDGEHRFVHDLFREHLLAQLPAGSRARTHLAVARALEGSGYVAELARHYAAALPVGPVEPAVDFAARAGRAAMAELGYEDAVGHLRRAVRLCPDGDPRAVGLRLDLAEAQLSAGMREEAVDGFRAVTRASPGPAAAAAAALGLHRAGVRSGDSRRELITLLQHAESALRGEPGAEALRARVLAAWARESADGPDQDVASARDRACEAARVARQAGDQRALATALFARHDVEWAPGTAARRLEIADAMAGAAAAAGDAELEFEALMCRFVALVELADPRAVTALHEAGQAAERSRLPRAGYLVRSREAALALLQGRFEEGERLTQEAAALAAAIGEPDGAGVAGTQRIAAAMTRDGPVGVARAVEESGDAALPPELLPHARCFAHLAAGEPAAAAAVLRALPPADALSGYRWQALPGVAFDVELAVAAAVPEVLADRYERLLPYADETVVVGGAVAVLAPVALYLGLAAPTPQRAAEHLRAAVAAAERLGARPVAVRARLELGRALLGCEPDREAGRQLIAEAGAAAGEQGLDRLRDRAEALLAHPGTDRVFHRDGETWTLAFAGRTAHLKDAKGLHDLALLLANPGREIPATRLLSGEDTPAPGSDELADGPARAAYRTRLDRLDTEITEAREGGHATALARAQDERDALIAELRHVYGLGGRRRRLGDEGERARTTVTARIRDTLRRIDGAHPELGAHLSASVTTGRVCAYRPAEPVHWQL</sequence>
<dbReference type="Proteomes" id="UP001206483">
    <property type="component" value="Unassembled WGS sequence"/>
</dbReference>
<evidence type="ECO:0000313" key="4">
    <source>
        <dbReference type="EMBL" id="MCP2311495.1"/>
    </source>
</evidence>
<dbReference type="InterPro" id="IPR041664">
    <property type="entry name" value="AAA_16"/>
</dbReference>
<keyword evidence="2" id="KW-0067">ATP-binding</keyword>
<organism evidence="4 5">
    <name type="scientific">Kitasatospora paracochleata</name>
    <dbReference type="NCBI Taxonomy" id="58354"/>
    <lineage>
        <taxon>Bacteria</taxon>
        <taxon>Bacillati</taxon>
        <taxon>Actinomycetota</taxon>
        <taxon>Actinomycetes</taxon>
        <taxon>Kitasatosporales</taxon>
        <taxon>Streptomycetaceae</taxon>
        <taxon>Kitasatospora</taxon>
    </lineage>
</organism>
<protein>
    <submittedName>
        <fullName evidence="4">Tetratricopeptide (TPR) repeat protein</fullName>
    </submittedName>
</protein>
<evidence type="ECO:0000256" key="1">
    <source>
        <dbReference type="ARBA" id="ARBA00022741"/>
    </source>
</evidence>
<evidence type="ECO:0000259" key="3">
    <source>
        <dbReference type="Pfam" id="PF13191"/>
    </source>
</evidence>
<comment type="caution">
    <text evidence="4">The sequence shown here is derived from an EMBL/GenBank/DDBJ whole genome shotgun (WGS) entry which is preliminary data.</text>
</comment>